<name>A0A378XHY4_9BURK</name>
<gene>
    <name evidence="1" type="ORF">I6G29_09915</name>
    <name evidence="2" type="ORF">NCTC11997_02049</name>
</gene>
<sequence length="116" mass="13018">MPEFESFFSLLPYVKIAHQSAGRVRLKFARDIPKVEMPSLSKAMVNSFIDELPGISKVGFKTFARSLTIEYDSLQIADTAWSDLLNGQQTSAAHDLEAKLRIAYAELQRLVELNNA</sequence>
<dbReference type="RefSeq" id="WP_018575364.1">
    <property type="nucleotide sequence ID" value="NZ_CP065725.1"/>
</dbReference>
<evidence type="ECO:0000313" key="1">
    <source>
        <dbReference type="EMBL" id="QPT39466.1"/>
    </source>
</evidence>
<proteinExistence type="predicted"/>
<evidence type="ECO:0000313" key="3">
    <source>
        <dbReference type="Proteomes" id="UP000254603"/>
    </source>
</evidence>
<keyword evidence="4" id="KW-1185">Reference proteome</keyword>
<dbReference type="EMBL" id="CP065725">
    <property type="protein sequence ID" value="QPT39466.1"/>
    <property type="molecule type" value="Genomic_DNA"/>
</dbReference>
<dbReference type="Proteomes" id="UP000254603">
    <property type="component" value="Unassembled WGS sequence"/>
</dbReference>
<dbReference type="STRING" id="1122619.GCA_000373745_02180"/>
<evidence type="ECO:0000313" key="2">
    <source>
        <dbReference type="EMBL" id="SUA56297.1"/>
    </source>
</evidence>
<dbReference type="EMBL" id="UGSB01000001">
    <property type="protein sequence ID" value="SUA56297.1"/>
    <property type="molecule type" value="Genomic_DNA"/>
</dbReference>
<organism evidence="2 3">
    <name type="scientific">Oligella ureolytica</name>
    <dbReference type="NCBI Taxonomy" id="90244"/>
    <lineage>
        <taxon>Bacteria</taxon>
        <taxon>Pseudomonadati</taxon>
        <taxon>Pseudomonadota</taxon>
        <taxon>Betaproteobacteria</taxon>
        <taxon>Burkholderiales</taxon>
        <taxon>Alcaligenaceae</taxon>
        <taxon>Oligella</taxon>
    </lineage>
</organism>
<protein>
    <submittedName>
        <fullName evidence="2">Uncharacterized protein</fullName>
    </submittedName>
</protein>
<accession>A0A378XHY4</accession>
<reference evidence="1 4" key="2">
    <citation type="submission" date="2020-12" db="EMBL/GenBank/DDBJ databases">
        <title>FDA dAtabase for Regulatory Grade micrObial Sequences (FDA-ARGOS): Supporting development and validation of Infectious Disease Dx tests.</title>
        <authorList>
            <person name="Sproer C."/>
            <person name="Gronow S."/>
            <person name="Severitt S."/>
            <person name="Schroder I."/>
            <person name="Tallon L."/>
            <person name="Sadzewicz L."/>
            <person name="Zhao X."/>
            <person name="Boylan J."/>
            <person name="Ott S."/>
            <person name="Bowen H."/>
            <person name="Vavikolanu K."/>
            <person name="Mehta A."/>
            <person name="Aluvathingal J."/>
            <person name="Nadendla S."/>
            <person name="Lowell S."/>
            <person name="Myers T."/>
            <person name="Yan Y."/>
            <person name="Sichtig H."/>
        </authorList>
    </citation>
    <scope>NUCLEOTIDE SEQUENCE [LARGE SCALE GENOMIC DNA]</scope>
    <source>
        <strain evidence="1 4">FDAARGOS_872</strain>
    </source>
</reference>
<reference evidence="2 3" key="1">
    <citation type="submission" date="2018-06" db="EMBL/GenBank/DDBJ databases">
        <authorList>
            <consortium name="Pathogen Informatics"/>
            <person name="Doyle S."/>
        </authorList>
    </citation>
    <scope>NUCLEOTIDE SEQUENCE [LARGE SCALE GENOMIC DNA]</scope>
    <source>
        <strain evidence="2 3">NCTC11997</strain>
    </source>
</reference>
<dbReference type="AlphaFoldDB" id="A0A378XHY4"/>
<dbReference type="Proteomes" id="UP000594903">
    <property type="component" value="Chromosome"/>
</dbReference>
<evidence type="ECO:0000313" key="4">
    <source>
        <dbReference type="Proteomes" id="UP000594903"/>
    </source>
</evidence>